<dbReference type="STRING" id="1229726.GRFL_2042"/>
<dbReference type="PROSITE" id="PS50125">
    <property type="entry name" value="GUANYLATE_CYCLASE_2"/>
    <property type="match status" value="1"/>
</dbReference>
<dbReference type="Pfam" id="PF00211">
    <property type="entry name" value="Guanylate_cyc"/>
    <property type="match status" value="1"/>
</dbReference>
<evidence type="ECO:0000256" key="3">
    <source>
        <dbReference type="ARBA" id="ARBA00022741"/>
    </source>
</evidence>
<dbReference type="EMBL" id="CP016359">
    <property type="protein sequence ID" value="APU68766.1"/>
    <property type="molecule type" value="Genomic_DNA"/>
</dbReference>
<evidence type="ECO:0000313" key="8">
    <source>
        <dbReference type="Proteomes" id="UP000186230"/>
    </source>
</evidence>
<dbReference type="InterPro" id="IPR019734">
    <property type="entry name" value="TPR_rpt"/>
</dbReference>
<dbReference type="GO" id="GO:0000166">
    <property type="term" value="F:nucleotide binding"/>
    <property type="evidence" value="ECO:0007669"/>
    <property type="project" value="UniProtKB-KW"/>
</dbReference>
<dbReference type="EC" id="4.6.1.1" evidence="7"/>
<protein>
    <submittedName>
        <fullName evidence="7">Adenylate cyclase</fullName>
        <ecNumber evidence="7">4.6.1.1</ecNumber>
    </submittedName>
</protein>
<dbReference type="SUPFAM" id="SSF48452">
    <property type="entry name" value="TPR-like"/>
    <property type="match status" value="2"/>
</dbReference>
<dbReference type="RefSeq" id="WP_083644497.1">
    <property type="nucleotide sequence ID" value="NZ_AMRU01000006.1"/>
</dbReference>
<dbReference type="PANTHER" id="PTHR11920:SF335">
    <property type="entry name" value="GUANYLATE CYCLASE"/>
    <property type="match status" value="1"/>
</dbReference>
<dbReference type="SMART" id="SM00044">
    <property type="entry name" value="CYCc"/>
    <property type="match status" value="1"/>
</dbReference>
<dbReference type="OrthoDB" id="9806704at2"/>
<evidence type="ECO:0000256" key="5">
    <source>
        <dbReference type="ARBA" id="ARBA00023136"/>
    </source>
</evidence>
<keyword evidence="2" id="KW-0812">Transmembrane</keyword>
<dbReference type="InterPro" id="IPR001054">
    <property type="entry name" value="A/G_cyclase"/>
</dbReference>
<dbReference type="SUPFAM" id="SSF55073">
    <property type="entry name" value="Nucleotide cyclase"/>
    <property type="match status" value="1"/>
</dbReference>
<dbReference type="Gene3D" id="1.25.40.10">
    <property type="entry name" value="Tetratricopeptide repeat domain"/>
    <property type="match status" value="1"/>
</dbReference>
<keyword evidence="4" id="KW-1133">Transmembrane helix</keyword>
<dbReference type="Proteomes" id="UP000186230">
    <property type="component" value="Chromosome"/>
</dbReference>
<evidence type="ECO:0000313" key="7">
    <source>
        <dbReference type="EMBL" id="APU68766.1"/>
    </source>
</evidence>
<accession>A0A1L7I5A3</accession>
<proteinExistence type="predicted"/>
<keyword evidence="3" id="KW-0547">Nucleotide-binding</keyword>
<evidence type="ECO:0000256" key="2">
    <source>
        <dbReference type="ARBA" id="ARBA00022692"/>
    </source>
</evidence>
<dbReference type="Gene3D" id="3.30.70.1230">
    <property type="entry name" value="Nucleotide cyclase"/>
    <property type="match status" value="1"/>
</dbReference>
<dbReference type="InterPro" id="IPR050401">
    <property type="entry name" value="Cyclic_nucleotide_synthase"/>
</dbReference>
<organism evidence="7 8">
    <name type="scientific">Christiangramia flava JLT2011</name>
    <dbReference type="NCBI Taxonomy" id="1229726"/>
    <lineage>
        <taxon>Bacteria</taxon>
        <taxon>Pseudomonadati</taxon>
        <taxon>Bacteroidota</taxon>
        <taxon>Flavobacteriia</taxon>
        <taxon>Flavobacteriales</taxon>
        <taxon>Flavobacteriaceae</taxon>
        <taxon>Christiangramia</taxon>
    </lineage>
</organism>
<name>A0A1L7I5A3_9FLAO</name>
<dbReference type="GO" id="GO:0035556">
    <property type="term" value="P:intracellular signal transduction"/>
    <property type="evidence" value="ECO:0007669"/>
    <property type="project" value="InterPro"/>
</dbReference>
<reference evidence="7 8" key="1">
    <citation type="submission" date="2016-07" db="EMBL/GenBank/DDBJ databases">
        <title>Multi-omics approach to identify versatile polysaccharide utilization systems of a marine flavobacterium Gramella flava.</title>
        <authorList>
            <person name="Tang K."/>
        </authorList>
    </citation>
    <scope>NUCLEOTIDE SEQUENCE [LARGE SCALE GENOMIC DNA]</scope>
    <source>
        <strain evidence="7 8">JLT2011</strain>
    </source>
</reference>
<dbReference type="GO" id="GO:0004016">
    <property type="term" value="F:adenylate cyclase activity"/>
    <property type="evidence" value="ECO:0007669"/>
    <property type="project" value="UniProtKB-EC"/>
</dbReference>
<keyword evidence="8" id="KW-1185">Reference proteome</keyword>
<dbReference type="GO" id="GO:0009190">
    <property type="term" value="P:cyclic nucleotide biosynthetic process"/>
    <property type="evidence" value="ECO:0007669"/>
    <property type="project" value="InterPro"/>
</dbReference>
<dbReference type="PROSITE" id="PS51257">
    <property type="entry name" value="PROKAR_LIPOPROTEIN"/>
    <property type="match status" value="1"/>
</dbReference>
<dbReference type="GO" id="GO:0016020">
    <property type="term" value="C:membrane"/>
    <property type="evidence" value="ECO:0007669"/>
    <property type="project" value="UniProtKB-SubCell"/>
</dbReference>
<keyword evidence="6 7" id="KW-0456">Lyase</keyword>
<dbReference type="InterPro" id="IPR011990">
    <property type="entry name" value="TPR-like_helical_dom_sf"/>
</dbReference>
<dbReference type="KEGG" id="gfl:GRFL_2042"/>
<dbReference type="SMART" id="SM00028">
    <property type="entry name" value="TPR"/>
    <property type="match status" value="5"/>
</dbReference>
<dbReference type="InterPro" id="IPR029787">
    <property type="entry name" value="Nucleotide_cyclase"/>
</dbReference>
<comment type="subcellular location">
    <subcellularLocation>
        <location evidence="1">Membrane</location>
    </subcellularLocation>
</comment>
<dbReference type="CDD" id="cd07302">
    <property type="entry name" value="CHD"/>
    <property type="match status" value="1"/>
</dbReference>
<gene>
    <name evidence="7" type="ORF">GRFL_2042</name>
</gene>
<dbReference type="AlphaFoldDB" id="A0A1L7I5A3"/>
<keyword evidence="5" id="KW-0472">Membrane</keyword>
<sequence>MKKGIFTLILIFGAFASCLSQNQAKADSLEKIYLKNSLKPSEKLEILKQIAEEQLEPEKKIAYANRLIKMSSEVDSASFLFSGHLQKANAFRLKGDFNEALKENFIAASIASKNELQNEKAIVNITIADVYSLMGSHKRAVNYYHEAIEELQTLNDSASLASAMLNLGDEYFQHQNLDSALYYFNKSGIIFRKLNYETGLGYNLGNMGLVYAAMGENKKAEDNMHRAVQILERNGDFYPVCVYLRYMADVYLEKGQDSLAMGFALQSLDLARSYGLKDEISESSLKVSQLYENSGDLPRAFQNYKEHIVYRDSVRNLAATQEMANLRADYEVAQKQIEVDLLNQQRRNQRLINILVIGIMTVVAFLAFMLHRRNRYIKKTSAIIEREKNRSERLLLNILPEETAMELKENGHVRAKKFEKVSVLFADFKDFSRYAEHMEPERLLQNLDYYFSEFDKIVDKYNLEKIKTLGDCYMIAGGLPFPDDDHPRKIVAASFEIMDFVNSTKRDQNLPDASLEVRIGIHTGPVVAGVVGHKKFAYDIWGDTVNIASRLQTASEAGKINVSENTCMMVKDFFECHYRGEIEVKNRGILKMYYLNRPSSEVHQKKTYHRAEQE</sequence>
<dbReference type="PANTHER" id="PTHR11920">
    <property type="entry name" value="GUANYLYL CYCLASE"/>
    <property type="match status" value="1"/>
</dbReference>
<evidence type="ECO:0000256" key="1">
    <source>
        <dbReference type="ARBA" id="ARBA00004370"/>
    </source>
</evidence>
<evidence type="ECO:0000256" key="4">
    <source>
        <dbReference type="ARBA" id="ARBA00022989"/>
    </source>
</evidence>
<evidence type="ECO:0000256" key="6">
    <source>
        <dbReference type="ARBA" id="ARBA00023239"/>
    </source>
</evidence>
<dbReference type="Pfam" id="PF13424">
    <property type="entry name" value="TPR_12"/>
    <property type="match status" value="1"/>
</dbReference>